<reference evidence="1 2" key="1">
    <citation type="submission" date="2015-01" db="EMBL/GenBank/DDBJ databases">
        <title>Evolution of Trichinella species and genotypes.</title>
        <authorList>
            <person name="Korhonen P.K."/>
            <person name="Edoardo P."/>
            <person name="Giuseppe L.R."/>
            <person name="Gasser R.B."/>
        </authorList>
    </citation>
    <scope>NUCLEOTIDE SEQUENCE [LARGE SCALE GENOMIC DNA]</scope>
    <source>
        <strain evidence="1">ISS3</strain>
    </source>
</reference>
<accession>A0A0V1BQT8</accession>
<name>A0A0V1BQT8_TRISP</name>
<gene>
    <name evidence="1" type="ORF">T01_1812</name>
</gene>
<sequence>MLSDITISTESGFLVVNRKFKPTEYALINYRMTVLVLVKYKNHAILRLPRELCKNCIVLLIETEKLKAQLFELSQLIHILVQWKTSNVEDLLNYLNCDCLSNRIFTASNTEKHCIATLCANRMFESLKRTASKISTREMDEMCTAFVCRREVDVFGALFKLTFEQRV</sequence>
<evidence type="ECO:0000313" key="2">
    <source>
        <dbReference type="Proteomes" id="UP000054776"/>
    </source>
</evidence>
<dbReference type="InParanoid" id="A0A0V1BQT8"/>
<comment type="caution">
    <text evidence="1">The sequence shown here is derived from an EMBL/GenBank/DDBJ whole genome shotgun (WGS) entry which is preliminary data.</text>
</comment>
<keyword evidence="2" id="KW-1185">Reference proteome</keyword>
<evidence type="ECO:0000313" key="1">
    <source>
        <dbReference type="EMBL" id="KRY39263.1"/>
    </source>
</evidence>
<organism evidence="1 2">
    <name type="scientific">Trichinella spiralis</name>
    <name type="common">Trichina worm</name>
    <dbReference type="NCBI Taxonomy" id="6334"/>
    <lineage>
        <taxon>Eukaryota</taxon>
        <taxon>Metazoa</taxon>
        <taxon>Ecdysozoa</taxon>
        <taxon>Nematoda</taxon>
        <taxon>Enoplea</taxon>
        <taxon>Dorylaimia</taxon>
        <taxon>Trichinellida</taxon>
        <taxon>Trichinellidae</taxon>
        <taxon>Trichinella</taxon>
    </lineage>
</organism>
<dbReference type="EMBL" id="JYDH01000020">
    <property type="protein sequence ID" value="KRY39263.1"/>
    <property type="molecule type" value="Genomic_DNA"/>
</dbReference>
<protein>
    <submittedName>
        <fullName evidence="1">Uncharacterized protein</fullName>
    </submittedName>
</protein>
<dbReference type="Proteomes" id="UP000054776">
    <property type="component" value="Unassembled WGS sequence"/>
</dbReference>
<proteinExistence type="predicted"/>
<dbReference type="AlphaFoldDB" id="A0A0V1BQT8"/>